<protein>
    <recommendedName>
        <fullName evidence="3">Gfo/Idh/MocA-like oxidoreductase N-terminal domain-containing protein</fullName>
    </recommendedName>
</protein>
<dbReference type="Proteomes" id="UP001595925">
    <property type="component" value="Unassembled WGS sequence"/>
</dbReference>
<evidence type="ECO:0000313" key="1">
    <source>
        <dbReference type="EMBL" id="MFC4989038.1"/>
    </source>
</evidence>
<accession>A0ABD5QH55</accession>
<proteinExistence type="predicted"/>
<dbReference type="EMBL" id="JBHSJG010000038">
    <property type="protein sequence ID" value="MFC4989038.1"/>
    <property type="molecule type" value="Genomic_DNA"/>
</dbReference>
<gene>
    <name evidence="1" type="ORF">ACFPFO_14935</name>
</gene>
<dbReference type="RefSeq" id="WP_224828450.1">
    <property type="nucleotide sequence ID" value="NZ_JAIVEF010000006.1"/>
</dbReference>
<evidence type="ECO:0000313" key="2">
    <source>
        <dbReference type="Proteomes" id="UP001595925"/>
    </source>
</evidence>
<organism evidence="1 2">
    <name type="scientific">Saliphagus infecundisoli</name>
    <dbReference type="NCBI Taxonomy" id="1849069"/>
    <lineage>
        <taxon>Archaea</taxon>
        <taxon>Methanobacteriati</taxon>
        <taxon>Methanobacteriota</taxon>
        <taxon>Stenosarchaea group</taxon>
        <taxon>Halobacteria</taxon>
        <taxon>Halobacteriales</taxon>
        <taxon>Natrialbaceae</taxon>
        <taxon>Saliphagus</taxon>
    </lineage>
</organism>
<comment type="caution">
    <text evidence="1">The sequence shown here is derived from an EMBL/GenBank/DDBJ whole genome shotgun (WGS) entry which is preliminary data.</text>
</comment>
<keyword evidence="2" id="KW-1185">Reference proteome</keyword>
<name>A0ABD5QH55_9EURY</name>
<dbReference type="AlphaFoldDB" id="A0ABD5QH55"/>
<reference evidence="1 2" key="1">
    <citation type="journal article" date="2019" name="Int. J. Syst. Evol. Microbiol.">
        <title>The Global Catalogue of Microorganisms (GCM) 10K type strain sequencing project: providing services to taxonomists for standard genome sequencing and annotation.</title>
        <authorList>
            <consortium name="The Broad Institute Genomics Platform"/>
            <consortium name="The Broad Institute Genome Sequencing Center for Infectious Disease"/>
            <person name="Wu L."/>
            <person name="Ma J."/>
        </authorList>
    </citation>
    <scope>NUCLEOTIDE SEQUENCE [LARGE SCALE GENOMIC DNA]</scope>
    <source>
        <strain evidence="1 2">CGMCC 1.15824</strain>
    </source>
</reference>
<sequence>MDELAVGVIGGGWMASDYHLPTYDEHPATRVVDREPVDGIALAPNRNRQFGSTDCRSSRIQPA</sequence>
<evidence type="ECO:0008006" key="3">
    <source>
        <dbReference type="Google" id="ProtNLM"/>
    </source>
</evidence>